<evidence type="ECO:0000313" key="1">
    <source>
        <dbReference type="EMBL" id="BBI60245.1"/>
    </source>
</evidence>
<dbReference type="EMBL" id="AP019514">
    <property type="protein sequence ID" value="BBI60245.1"/>
    <property type="molecule type" value="Genomic_DNA"/>
</dbReference>
<organism evidence="1 2">
    <name type="scientific">Vreelandella sulfidaeris</name>
    <dbReference type="NCBI Taxonomy" id="115553"/>
    <lineage>
        <taxon>Bacteria</taxon>
        <taxon>Pseudomonadati</taxon>
        <taxon>Pseudomonadota</taxon>
        <taxon>Gammaproteobacteria</taxon>
        <taxon>Oceanospirillales</taxon>
        <taxon>Halomonadaceae</taxon>
        <taxon>Vreelandella</taxon>
    </lineage>
</organism>
<proteinExistence type="predicted"/>
<sequence length="120" mass="13364">MPNSSINTIELADAWEWLLGLRHQRPCDTTITLTPNGEWQTLQTVSAEARELLDCLTPLASRPSWVVAQLGQSMDGRIATESGHSTTSTVMKAWFTCTACVHWSTQWWSAPVPLVPTIRN</sequence>
<name>A0A455U325_9GAMM</name>
<gene>
    <name evidence="1" type="ORF">HSBAA_15510</name>
</gene>
<accession>A0A455U325</accession>
<dbReference type="KEGG" id="hsr:HSBAA_15510"/>
<reference evidence="1 2" key="1">
    <citation type="journal article" date="2019" name="Microbiol. Resour. Announc.">
        <title>Complete Genome Sequence of Halomonas sulfidaeris Strain Esulfide1 Isolated from a Metal Sulfide Rock at a Depth of 2,200 Meters, Obtained Using Nanopore Sequencing.</title>
        <authorList>
            <person name="Saito M."/>
            <person name="Nishigata A."/>
            <person name="Galipon J."/>
            <person name="Arakawa K."/>
        </authorList>
    </citation>
    <scope>NUCLEOTIDE SEQUENCE [LARGE SCALE GENOMIC DNA]</scope>
    <source>
        <strain evidence="1 2">ATCC BAA-803</strain>
    </source>
</reference>
<evidence type="ECO:0000313" key="2">
    <source>
        <dbReference type="Proteomes" id="UP000320231"/>
    </source>
</evidence>
<protein>
    <submittedName>
        <fullName evidence="1">Uncharacterized protein</fullName>
    </submittedName>
</protein>
<dbReference type="AlphaFoldDB" id="A0A455U325"/>
<dbReference type="Proteomes" id="UP000320231">
    <property type="component" value="Chromosome"/>
</dbReference>